<sequence>MTISSRYTAIVNEKGNCYFGVGEMEAFSSIDVNLIQRQVDLSESLPFIVMDANMDLAEIKKSLDLAIEINSTEEKIYSPDSTPRADFVISLPYSCGELLLPSGFSVQHKSSQPGHVQGLEEDYSAVYDIFQIEDISAVDITLPEQSLLCENFVVYWVSGIFGFVN</sequence>
<reference evidence="1" key="1">
    <citation type="submission" date="2023-04" db="EMBL/GenBank/DDBJ databases">
        <title>A chromosome-level genome assembly of the parasitoid wasp Eretmocerus hayati.</title>
        <authorList>
            <person name="Zhong Y."/>
            <person name="Liu S."/>
            <person name="Liu Y."/>
        </authorList>
    </citation>
    <scope>NUCLEOTIDE SEQUENCE</scope>
    <source>
        <strain evidence="1">ZJU_SS_LIU_2023</strain>
    </source>
</reference>
<name>A0ACC2NIK9_9HYME</name>
<dbReference type="Proteomes" id="UP001239111">
    <property type="component" value="Chromosome 3"/>
</dbReference>
<accession>A0ACC2NIK9</accession>
<protein>
    <submittedName>
        <fullName evidence="1">Uncharacterized protein</fullName>
    </submittedName>
</protein>
<evidence type="ECO:0000313" key="1">
    <source>
        <dbReference type="EMBL" id="KAJ8670964.1"/>
    </source>
</evidence>
<gene>
    <name evidence="1" type="ORF">QAD02_002223</name>
</gene>
<evidence type="ECO:0000313" key="2">
    <source>
        <dbReference type="Proteomes" id="UP001239111"/>
    </source>
</evidence>
<proteinExistence type="predicted"/>
<dbReference type="EMBL" id="CM056743">
    <property type="protein sequence ID" value="KAJ8670964.1"/>
    <property type="molecule type" value="Genomic_DNA"/>
</dbReference>
<organism evidence="1 2">
    <name type="scientific">Eretmocerus hayati</name>
    <dbReference type="NCBI Taxonomy" id="131215"/>
    <lineage>
        <taxon>Eukaryota</taxon>
        <taxon>Metazoa</taxon>
        <taxon>Ecdysozoa</taxon>
        <taxon>Arthropoda</taxon>
        <taxon>Hexapoda</taxon>
        <taxon>Insecta</taxon>
        <taxon>Pterygota</taxon>
        <taxon>Neoptera</taxon>
        <taxon>Endopterygota</taxon>
        <taxon>Hymenoptera</taxon>
        <taxon>Apocrita</taxon>
        <taxon>Proctotrupomorpha</taxon>
        <taxon>Chalcidoidea</taxon>
        <taxon>Aphelinidae</taxon>
        <taxon>Aphelininae</taxon>
        <taxon>Eretmocerus</taxon>
    </lineage>
</organism>
<keyword evidence="2" id="KW-1185">Reference proteome</keyword>
<comment type="caution">
    <text evidence="1">The sequence shown here is derived from an EMBL/GenBank/DDBJ whole genome shotgun (WGS) entry which is preliminary data.</text>
</comment>